<protein>
    <submittedName>
        <fullName evidence="1">Uncharacterized protein</fullName>
    </submittedName>
</protein>
<dbReference type="AlphaFoldDB" id="A0A6F8YLY2"/>
<proteinExistence type="predicted"/>
<sequence length="63" mass="6667">MGVSAGVFRHKVPDRQQFLARAGAVNRHSPRQTDGVGLRNAQGEAAVSVVCRGRVRACDGVPP</sequence>
<organism evidence="1 2">
    <name type="scientific">Phytohabitans suffuscus</name>
    <dbReference type="NCBI Taxonomy" id="624315"/>
    <lineage>
        <taxon>Bacteria</taxon>
        <taxon>Bacillati</taxon>
        <taxon>Actinomycetota</taxon>
        <taxon>Actinomycetes</taxon>
        <taxon>Micromonosporales</taxon>
        <taxon>Micromonosporaceae</taxon>
    </lineage>
</organism>
<keyword evidence="2" id="KW-1185">Reference proteome</keyword>
<dbReference type="Proteomes" id="UP000503011">
    <property type="component" value="Chromosome"/>
</dbReference>
<dbReference type="EMBL" id="AP022871">
    <property type="protein sequence ID" value="BCB87122.1"/>
    <property type="molecule type" value="Genomic_DNA"/>
</dbReference>
<gene>
    <name evidence="1" type="ORF">Psuf_044350</name>
</gene>
<evidence type="ECO:0000313" key="1">
    <source>
        <dbReference type="EMBL" id="BCB87122.1"/>
    </source>
</evidence>
<dbReference type="KEGG" id="psuu:Psuf_044350"/>
<accession>A0A6F8YLY2</accession>
<reference evidence="1 2" key="2">
    <citation type="submission" date="2020-03" db="EMBL/GenBank/DDBJ databases">
        <authorList>
            <person name="Ichikawa N."/>
            <person name="Kimura A."/>
            <person name="Kitahashi Y."/>
            <person name="Uohara A."/>
        </authorList>
    </citation>
    <scope>NUCLEOTIDE SEQUENCE [LARGE SCALE GENOMIC DNA]</scope>
    <source>
        <strain evidence="1 2">NBRC 105367</strain>
    </source>
</reference>
<name>A0A6F8YLY2_9ACTN</name>
<reference evidence="1 2" key="1">
    <citation type="submission" date="2020-03" db="EMBL/GenBank/DDBJ databases">
        <title>Whole genome shotgun sequence of Phytohabitans suffuscus NBRC 105367.</title>
        <authorList>
            <person name="Komaki H."/>
            <person name="Tamura T."/>
        </authorList>
    </citation>
    <scope>NUCLEOTIDE SEQUENCE [LARGE SCALE GENOMIC DNA]</scope>
    <source>
        <strain evidence="1 2">NBRC 105367</strain>
    </source>
</reference>
<evidence type="ECO:0000313" key="2">
    <source>
        <dbReference type="Proteomes" id="UP000503011"/>
    </source>
</evidence>